<keyword evidence="2" id="KW-1185">Reference proteome</keyword>
<accession>S7MSU0</accession>
<organism evidence="1 2">
    <name type="scientific">Myotis brandtii</name>
    <name type="common">Brandt's bat</name>
    <dbReference type="NCBI Taxonomy" id="109478"/>
    <lineage>
        <taxon>Eukaryota</taxon>
        <taxon>Metazoa</taxon>
        <taxon>Chordata</taxon>
        <taxon>Craniata</taxon>
        <taxon>Vertebrata</taxon>
        <taxon>Euteleostomi</taxon>
        <taxon>Mammalia</taxon>
        <taxon>Eutheria</taxon>
        <taxon>Laurasiatheria</taxon>
        <taxon>Chiroptera</taxon>
        <taxon>Yangochiroptera</taxon>
        <taxon>Vespertilionidae</taxon>
        <taxon>Myotis</taxon>
    </lineage>
</organism>
<sequence>MRSKVSRAALQGHARGSCMLMAPGAPSCEEAIRGLSPPLPPNCSSWLFIKDLVVTETLGPCLSLEPLVNLRSGSWPPSSTTVPKALVSH</sequence>
<evidence type="ECO:0000313" key="2">
    <source>
        <dbReference type="Proteomes" id="UP000052978"/>
    </source>
</evidence>
<name>S7MSU0_MYOBR</name>
<dbReference type="AlphaFoldDB" id="S7MSU0"/>
<evidence type="ECO:0000313" key="1">
    <source>
        <dbReference type="EMBL" id="EPQ07464.1"/>
    </source>
</evidence>
<dbReference type="Proteomes" id="UP000052978">
    <property type="component" value="Unassembled WGS sequence"/>
</dbReference>
<reference evidence="1 2" key="1">
    <citation type="journal article" date="2013" name="Nat. Commun.">
        <title>Genome analysis reveals insights into physiology and longevity of the Brandt's bat Myotis brandtii.</title>
        <authorList>
            <person name="Seim I."/>
            <person name="Fang X."/>
            <person name="Xiong Z."/>
            <person name="Lobanov A.V."/>
            <person name="Huang Z."/>
            <person name="Ma S."/>
            <person name="Feng Y."/>
            <person name="Turanov A.A."/>
            <person name="Zhu Y."/>
            <person name="Lenz T.L."/>
            <person name="Gerashchenko M.V."/>
            <person name="Fan D."/>
            <person name="Hee Yim S."/>
            <person name="Yao X."/>
            <person name="Jordan D."/>
            <person name="Xiong Y."/>
            <person name="Ma Y."/>
            <person name="Lyapunov A.N."/>
            <person name="Chen G."/>
            <person name="Kulakova O.I."/>
            <person name="Sun Y."/>
            <person name="Lee S.G."/>
            <person name="Bronson R.T."/>
            <person name="Moskalev A.A."/>
            <person name="Sunyaev S.R."/>
            <person name="Zhang G."/>
            <person name="Krogh A."/>
            <person name="Wang J."/>
            <person name="Gladyshev V.N."/>
        </authorList>
    </citation>
    <scope>NUCLEOTIDE SEQUENCE [LARGE SCALE GENOMIC DNA]</scope>
</reference>
<proteinExistence type="predicted"/>
<protein>
    <submittedName>
        <fullName evidence="1">Uncharacterized protein</fullName>
    </submittedName>
</protein>
<gene>
    <name evidence="1" type="ORF">D623_10020643</name>
</gene>
<dbReference type="EMBL" id="KE162215">
    <property type="protein sequence ID" value="EPQ07464.1"/>
    <property type="molecule type" value="Genomic_DNA"/>
</dbReference>